<protein>
    <submittedName>
        <fullName evidence="1">Uncharacterized protein</fullName>
    </submittedName>
</protein>
<dbReference type="AlphaFoldDB" id="A0AAV6YF52"/>
<dbReference type="Gene3D" id="3.90.70.10">
    <property type="entry name" value="Cysteine proteinases"/>
    <property type="match status" value="1"/>
</dbReference>
<dbReference type="InterPro" id="IPR038765">
    <property type="entry name" value="Papain-like_cys_pep_sf"/>
</dbReference>
<dbReference type="EMBL" id="WNYA01048864">
    <property type="protein sequence ID" value="KAG8536184.1"/>
    <property type="molecule type" value="Genomic_DNA"/>
</dbReference>
<evidence type="ECO:0000313" key="1">
    <source>
        <dbReference type="EMBL" id="KAG8536184.1"/>
    </source>
</evidence>
<comment type="caution">
    <text evidence="1">The sequence shown here is derived from an EMBL/GenBank/DDBJ whole genome shotgun (WGS) entry which is preliminary data.</text>
</comment>
<keyword evidence="2" id="KW-1185">Reference proteome</keyword>
<reference evidence="1" key="1">
    <citation type="thesis" date="2020" institute="ProQuest LLC" country="789 East Eisenhower Parkway, Ann Arbor, MI, USA">
        <title>Comparative Genomics and Chromosome Evolution.</title>
        <authorList>
            <person name="Mudd A.B."/>
        </authorList>
    </citation>
    <scope>NUCLEOTIDE SEQUENCE</scope>
    <source>
        <strain evidence="1">237g6f4</strain>
        <tissue evidence="1">Blood</tissue>
    </source>
</reference>
<dbReference type="Proteomes" id="UP000824782">
    <property type="component" value="Unassembled WGS sequence"/>
</dbReference>
<gene>
    <name evidence="1" type="ORF">GDO81_026957</name>
</gene>
<accession>A0AAV6YF52</accession>
<sequence>QSLFNLLEFRRLVLNYSPPASAQDVPRNQKEYRNLPFMRELRYLFSLLVSSKRKYVDPSRAVEILKDAFKSNDSQQVSVGTF</sequence>
<name>A0AAV6YF52_ENGPU</name>
<feature type="non-terminal residue" evidence="1">
    <location>
        <position position="1"/>
    </location>
</feature>
<evidence type="ECO:0000313" key="2">
    <source>
        <dbReference type="Proteomes" id="UP000824782"/>
    </source>
</evidence>
<proteinExistence type="predicted"/>
<dbReference type="SUPFAM" id="SSF54001">
    <property type="entry name" value="Cysteine proteinases"/>
    <property type="match status" value="1"/>
</dbReference>
<organism evidence="1 2">
    <name type="scientific">Engystomops pustulosus</name>
    <name type="common">Tungara frog</name>
    <name type="synonym">Physalaemus pustulosus</name>
    <dbReference type="NCBI Taxonomy" id="76066"/>
    <lineage>
        <taxon>Eukaryota</taxon>
        <taxon>Metazoa</taxon>
        <taxon>Chordata</taxon>
        <taxon>Craniata</taxon>
        <taxon>Vertebrata</taxon>
        <taxon>Euteleostomi</taxon>
        <taxon>Amphibia</taxon>
        <taxon>Batrachia</taxon>
        <taxon>Anura</taxon>
        <taxon>Neobatrachia</taxon>
        <taxon>Hyloidea</taxon>
        <taxon>Leptodactylidae</taxon>
        <taxon>Leiuperinae</taxon>
        <taxon>Engystomops</taxon>
    </lineage>
</organism>